<evidence type="ECO:0000256" key="16">
    <source>
        <dbReference type="ARBA" id="ARBA00035332"/>
    </source>
</evidence>
<dbReference type="PANTHER" id="PTHR10768">
    <property type="entry name" value="60S RIBOSOMAL PROTEIN L37"/>
    <property type="match status" value="1"/>
</dbReference>
<comment type="function">
    <text evidence="14">Component of the large ribosomal subunit. The ribosome is a large ribonucleoprotein complex responsible for the synthesis of proteins in the cell.</text>
</comment>
<evidence type="ECO:0000256" key="10">
    <source>
        <dbReference type="ARBA" id="ARBA00022884"/>
    </source>
</evidence>
<evidence type="ECO:0000256" key="8">
    <source>
        <dbReference type="ARBA" id="ARBA00022771"/>
    </source>
</evidence>
<proteinExistence type="inferred from homology"/>
<dbReference type="Ensembl" id="ENSFCTT00005026279.1">
    <property type="protein sequence ID" value="ENSFCTP00005017044.1"/>
    <property type="gene ID" value="ENSFCTG00005009416.1"/>
</dbReference>
<keyword evidence="6" id="KW-0479">Metal-binding</keyword>
<keyword evidence="11" id="KW-0689">Ribosomal protein</keyword>
<reference evidence="17 18" key="1">
    <citation type="submission" date="2021-02" db="EMBL/GenBank/DDBJ databases">
        <title>Safari Cat Assemblies.</title>
        <authorList>
            <person name="Bredemeyer K.R."/>
            <person name="Murphy W.J."/>
        </authorList>
    </citation>
    <scope>NUCLEOTIDE SEQUENCE [LARGE SCALE GENOMIC DNA]</scope>
</reference>
<evidence type="ECO:0000256" key="11">
    <source>
        <dbReference type="ARBA" id="ARBA00022980"/>
    </source>
</evidence>
<dbReference type="GeneTree" id="ENSGT00390000005254"/>
<keyword evidence="12" id="KW-0007">Acetylation</keyword>
<keyword evidence="8" id="KW-0863">Zinc-finger</keyword>
<sequence length="84" mass="9594">MTKGTSSFGKCHNKTHTLCFCCDSKAHHLQKQACGKCGCPIQWKRKCNQSTKAKRRNILHCRFRSIDRGAWVAQSVKRLTSLRS</sequence>
<evidence type="ECO:0000256" key="15">
    <source>
        <dbReference type="ARBA" id="ARBA00035225"/>
    </source>
</evidence>
<protein>
    <recommendedName>
        <fullName evidence="15">Large ribosomal subunit protein eL37</fullName>
    </recommendedName>
    <alternativeName>
        <fullName evidence="16">60S ribosomal protein L37</fullName>
    </alternativeName>
</protein>
<evidence type="ECO:0000256" key="14">
    <source>
        <dbReference type="ARBA" id="ARBA00034092"/>
    </source>
</evidence>
<keyword evidence="5" id="KW-0597">Phosphoprotein</keyword>
<keyword evidence="18" id="KW-1185">Reference proteome</keyword>
<evidence type="ECO:0000256" key="1">
    <source>
        <dbReference type="ARBA" id="ARBA00004496"/>
    </source>
</evidence>
<keyword evidence="7" id="KW-0699">rRNA-binding</keyword>
<keyword evidence="4" id="KW-0963">Cytoplasm</keyword>
<dbReference type="SUPFAM" id="SSF57829">
    <property type="entry name" value="Zn-binding ribosomal proteins"/>
    <property type="match status" value="1"/>
</dbReference>
<organism evidence="17 18">
    <name type="scientific">Felis catus</name>
    <name type="common">Cat</name>
    <name type="synonym">Felis silvestris catus</name>
    <dbReference type="NCBI Taxonomy" id="9685"/>
    <lineage>
        <taxon>Eukaryota</taxon>
        <taxon>Metazoa</taxon>
        <taxon>Chordata</taxon>
        <taxon>Craniata</taxon>
        <taxon>Vertebrata</taxon>
        <taxon>Euteleostomi</taxon>
        <taxon>Mammalia</taxon>
        <taxon>Eutheria</taxon>
        <taxon>Laurasiatheria</taxon>
        <taxon>Carnivora</taxon>
        <taxon>Feliformia</taxon>
        <taxon>Felidae</taxon>
        <taxon>Felinae</taxon>
        <taxon>Felis</taxon>
    </lineage>
</organism>
<dbReference type="InterPro" id="IPR001569">
    <property type="entry name" value="Ribosomal_eL37"/>
</dbReference>
<evidence type="ECO:0000313" key="18">
    <source>
        <dbReference type="Proteomes" id="UP000823872"/>
    </source>
</evidence>
<dbReference type="PANTHER" id="PTHR10768:SF22">
    <property type="entry name" value="LARGE RIBOSOMAL SUBUNIT PROTEIN EL37"/>
    <property type="match status" value="1"/>
</dbReference>
<comment type="subcellular location">
    <subcellularLocation>
        <location evidence="1">Cytoplasm</location>
    </subcellularLocation>
</comment>
<accession>A0ABI7X3F0</accession>
<evidence type="ECO:0000256" key="13">
    <source>
        <dbReference type="ARBA" id="ARBA00023274"/>
    </source>
</evidence>
<keyword evidence="10" id="KW-0694">RNA-binding</keyword>
<evidence type="ECO:0000256" key="4">
    <source>
        <dbReference type="ARBA" id="ARBA00022490"/>
    </source>
</evidence>
<name>A0ABI7X3F0_FELCA</name>
<evidence type="ECO:0000256" key="6">
    <source>
        <dbReference type="ARBA" id="ARBA00022723"/>
    </source>
</evidence>
<evidence type="ECO:0000256" key="12">
    <source>
        <dbReference type="ARBA" id="ARBA00022990"/>
    </source>
</evidence>
<comment type="similarity">
    <text evidence="2">Belongs to the eukaryotic ribosomal protein eL37 family.</text>
</comment>
<dbReference type="InterPro" id="IPR011332">
    <property type="entry name" value="Ribosomal_zn-bd"/>
</dbReference>
<keyword evidence="9" id="KW-0862">Zinc</keyword>
<keyword evidence="13" id="KW-0687">Ribonucleoprotein</keyword>
<dbReference type="Gene3D" id="2.20.25.30">
    <property type="match status" value="1"/>
</dbReference>
<dbReference type="InterPro" id="IPR011331">
    <property type="entry name" value="Ribosomal_eL37/eL43"/>
</dbReference>
<evidence type="ECO:0000256" key="3">
    <source>
        <dbReference type="ARBA" id="ARBA00011133"/>
    </source>
</evidence>
<evidence type="ECO:0000313" key="17">
    <source>
        <dbReference type="Ensembl" id="ENSFCTP00005017044.1"/>
    </source>
</evidence>
<dbReference type="Proteomes" id="UP000823872">
    <property type="component" value="Chromosome C2"/>
</dbReference>
<evidence type="ECO:0000256" key="9">
    <source>
        <dbReference type="ARBA" id="ARBA00022833"/>
    </source>
</evidence>
<dbReference type="Pfam" id="PF01907">
    <property type="entry name" value="Ribosomal_L37e"/>
    <property type="match status" value="1"/>
</dbReference>
<reference evidence="17" key="3">
    <citation type="submission" date="2025-09" db="UniProtKB">
        <authorList>
            <consortium name="Ensembl"/>
        </authorList>
    </citation>
    <scope>IDENTIFICATION</scope>
    <source>
        <strain evidence="17">breed Abyssinian</strain>
    </source>
</reference>
<reference evidence="17" key="2">
    <citation type="submission" date="2025-08" db="UniProtKB">
        <authorList>
            <consortium name="Ensembl"/>
        </authorList>
    </citation>
    <scope>IDENTIFICATION</scope>
    <source>
        <strain evidence="17">breed Abyssinian</strain>
    </source>
</reference>
<evidence type="ECO:0000256" key="5">
    <source>
        <dbReference type="ARBA" id="ARBA00022553"/>
    </source>
</evidence>
<evidence type="ECO:0000256" key="2">
    <source>
        <dbReference type="ARBA" id="ARBA00009805"/>
    </source>
</evidence>
<comment type="subunit">
    <text evidence="3">Component of the large ribosomal subunit.</text>
</comment>
<evidence type="ECO:0000256" key="7">
    <source>
        <dbReference type="ARBA" id="ARBA00022730"/>
    </source>
</evidence>